<proteinExistence type="predicted"/>
<dbReference type="InterPro" id="IPR005395">
    <property type="entry name" value="NPFF_rcpt"/>
</dbReference>
<keyword evidence="2" id="KW-1003">Cell membrane</keyword>
<accession>A0ABD0QB18</accession>
<dbReference type="GO" id="GO:0005886">
    <property type="term" value="C:plasma membrane"/>
    <property type="evidence" value="ECO:0007669"/>
    <property type="project" value="UniProtKB-SubCell"/>
</dbReference>
<evidence type="ECO:0000256" key="10">
    <source>
        <dbReference type="ARBA" id="ARBA00023224"/>
    </source>
</evidence>
<keyword evidence="15" id="KW-1185">Reference proteome</keyword>
<evidence type="ECO:0000259" key="13">
    <source>
        <dbReference type="PROSITE" id="PS50262"/>
    </source>
</evidence>
<dbReference type="PANTHER" id="PTHR24241">
    <property type="entry name" value="NEUROPEPTIDE RECEPTOR-RELATED G-PROTEIN COUPLED RECEPTOR"/>
    <property type="match status" value="1"/>
</dbReference>
<gene>
    <name evidence="14" type="ORF">M9458_022825</name>
</gene>
<evidence type="ECO:0000256" key="5">
    <source>
        <dbReference type="ARBA" id="ARBA00023040"/>
    </source>
</evidence>
<evidence type="ECO:0000256" key="4">
    <source>
        <dbReference type="ARBA" id="ARBA00022989"/>
    </source>
</evidence>
<evidence type="ECO:0000256" key="2">
    <source>
        <dbReference type="ARBA" id="ARBA00022475"/>
    </source>
</evidence>
<dbReference type="PANTHER" id="PTHR24241:SF82">
    <property type="entry name" value="NEUROPEPTIDE FF RECEPTOR 1-RELATED"/>
    <property type="match status" value="1"/>
</dbReference>
<evidence type="ECO:0000313" key="15">
    <source>
        <dbReference type="Proteomes" id="UP001529510"/>
    </source>
</evidence>
<dbReference type="InterPro" id="IPR000276">
    <property type="entry name" value="GPCR_Rhodpsn"/>
</dbReference>
<dbReference type="PROSITE" id="PS50262">
    <property type="entry name" value="G_PROTEIN_RECEP_F1_2"/>
    <property type="match status" value="1"/>
</dbReference>
<keyword evidence="6 12" id="KW-0472">Membrane</keyword>
<reference evidence="14 15" key="1">
    <citation type="submission" date="2024-05" db="EMBL/GenBank/DDBJ databases">
        <title>Genome sequencing and assembly of Indian major carp, Cirrhinus mrigala (Hamilton, 1822).</title>
        <authorList>
            <person name="Mohindra V."/>
            <person name="Chowdhury L.M."/>
            <person name="Lal K."/>
            <person name="Jena J.K."/>
        </authorList>
    </citation>
    <scope>NUCLEOTIDE SEQUENCE [LARGE SCALE GENOMIC DNA]</scope>
    <source>
        <strain evidence="14">CM1030</strain>
        <tissue evidence="14">Blood</tissue>
    </source>
</reference>
<feature type="transmembrane region" description="Helical" evidence="12">
    <location>
        <begin position="35"/>
        <end position="57"/>
    </location>
</feature>
<protein>
    <recommendedName>
        <fullName evidence="13">G-protein coupled receptors family 1 profile domain-containing protein</fullName>
    </recommendedName>
</protein>
<organism evidence="14 15">
    <name type="scientific">Cirrhinus mrigala</name>
    <name type="common">Mrigala</name>
    <dbReference type="NCBI Taxonomy" id="683832"/>
    <lineage>
        <taxon>Eukaryota</taxon>
        <taxon>Metazoa</taxon>
        <taxon>Chordata</taxon>
        <taxon>Craniata</taxon>
        <taxon>Vertebrata</taxon>
        <taxon>Euteleostomi</taxon>
        <taxon>Actinopterygii</taxon>
        <taxon>Neopterygii</taxon>
        <taxon>Teleostei</taxon>
        <taxon>Ostariophysi</taxon>
        <taxon>Cypriniformes</taxon>
        <taxon>Cyprinidae</taxon>
        <taxon>Labeoninae</taxon>
        <taxon>Labeonini</taxon>
        <taxon>Cirrhinus</taxon>
    </lineage>
</organism>
<dbReference type="Pfam" id="PF00001">
    <property type="entry name" value="7tm_1"/>
    <property type="match status" value="1"/>
</dbReference>
<evidence type="ECO:0000256" key="1">
    <source>
        <dbReference type="ARBA" id="ARBA00004651"/>
    </source>
</evidence>
<evidence type="ECO:0000256" key="8">
    <source>
        <dbReference type="ARBA" id="ARBA00023170"/>
    </source>
</evidence>
<keyword evidence="8" id="KW-0675">Receptor</keyword>
<keyword evidence="5" id="KW-0297">G-protein coupled receptor</keyword>
<keyword evidence="10" id="KW-0807">Transducer</keyword>
<keyword evidence="7" id="KW-1015">Disulfide bond</keyword>
<keyword evidence="4 12" id="KW-1133">Transmembrane helix</keyword>
<dbReference type="GO" id="GO:0004930">
    <property type="term" value="F:G protein-coupled receptor activity"/>
    <property type="evidence" value="ECO:0007669"/>
    <property type="project" value="UniProtKB-KW"/>
</dbReference>
<name>A0ABD0QB18_CIRMR</name>
<sequence length="95" mass="10640">MNKMTLNHYAVNLTSDNWTILPYYIHSAGITVSYIFFYLLVLLLCVVGNGLVCLVVIRNRNMRSVTNLFILNLAVSDLLVGIFCVPTTLIDSLIS</sequence>
<evidence type="ECO:0000256" key="11">
    <source>
        <dbReference type="ARBA" id="ARBA00025478"/>
    </source>
</evidence>
<keyword evidence="3 12" id="KW-0812">Transmembrane</keyword>
<dbReference type="PRINTS" id="PR00237">
    <property type="entry name" value="GPCRRHODOPSN"/>
</dbReference>
<evidence type="ECO:0000313" key="14">
    <source>
        <dbReference type="EMBL" id="KAL0183450.1"/>
    </source>
</evidence>
<dbReference type="EMBL" id="JAMKFB020000010">
    <property type="protein sequence ID" value="KAL0183450.1"/>
    <property type="molecule type" value="Genomic_DNA"/>
</dbReference>
<dbReference type="InterPro" id="IPR017452">
    <property type="entry name" value="GPCR_Rhodpsn_7TM"/>
</dbReference>
<evidence type="ECO:0000256" key="7">
    <source>
        <dbReference type="ARBA" id="ARBA00023157"/>
    </source>
</evidence>
<dbReference type="SUPFAM" id="SSF81321">
    <property type="entry name" value="Family A G protein-coupled receptor-like"/>
    <property type="match status" value="1"/>
</dbReference>
<dbReference type="Proteomes" id="UP001529510">
    <property type="component" value="Unassembled WGS sequence"/>
</dbReference>
<feature type="transmembrane region" description="Helical" evidence="12">
    <location>
        <begin position="69"/>
        <end position="90"/>
    </location>
</feature>
<comment type="subcellular location">
    <subcellularLocation>
        <location evidence="1">Cell membrane</location>
        <topology evidence="1">Multi-pass membrane protein</topology>
    </subcellularLocation>
</comment>
<dbReference type="Gene3D" id="1.20.1070.10">
    <property type="entry name" value="Rhodopsin 7-helix transmembrane proteins"/>
    <property type="match status" value="1"/>
</dbReference>
<comment type="function">
    <text evidence="11">Receptor for NPAF (A-18-F-amide) and NPFF (F-8-F-amide) neuropeptides, also known as morphine-modulating peptides. Can also be activated by a variety of naturally occurring or synthetic FMRF-amide like ligands. This receptor mediates its action by association with G proteins that activate a phosphatidylinositol-calcium second messenger system.</text>
</comment>
<dbReference type="AlphaFoldDB" id="A0ABD0QB18"/>
<evidence type="ECO:0000256" key="12">
    <source>
        <dbReference type="SAM" id="Phobius"/>
    </source>
</evidence>
<comment type="caution">
    <text evidence="14">The sequence shown here is derived from an EMBL/GenBank/DDBJ whole genome shotgun (WGS) entry which is preliminary data.</text>
</comment>
<feature type="non-terminal residue" evidence="14">
    <location>
        <position position="95"/>
    </location>
</feature>
<dbReference type="PRINTS" id="PR01570">
    <property type="entry name" value="NPFFRECEPTOR"/>
</dbReference>
<feature type="domain" description="G-protein coupled receptors family 1 profile" evidence="13">
    <location>
        <begin position="48"/>
        <end position="95"/>
    </location>
</feature>
<keyword evidence="9" id="KW-0325">Glycoprotein</keyword>
<evidence type="ECO:0000256" key="6">
    <source>
        <dbReference type="ARBA" id="ARBA00023136"/>
    </source>
</evidence>
<evidence type="ECO:0000256" key="3">
    <source>
        <dbReference type="ARBA" id="ARBA00022692"/>
    </source>
</evidence>
<evidence type="ECO:0000256" key="9">
    <source>
        <dbReference type="ARBA" id="ARBA00023180"/>
    </source>
</evidence>